<proteinExistence type="predicted"/>
<evidence type="ECO:0000313" key="4">
    <source>
        <dbReference type="Proteomes" id="UP001241758"/>
    </source>
</evidence>
<dbReference type="Gene3D" id="3.30.750.24">
    <property type="entry name" value="STAS domain"/>
    <property type="match status" value="1"/>
</dbReference>
<keyword evidence="1" id="KW-0418">Kinase</keyword>
<keyword evidence="4" id="KW-1185">Reference proteome</keyword>
<name>A0ABT6WZM6_9ACTN</name>
<gene>
    <name evidence="3" type="ORF">QLQ12_42170</name>
</gene>
<dbReference type="InterPro" id="IPR002645">
    <property type="entry name" value="STAS_dom"/>
</dbReference>
<keyword evidence="1" id="KW-0723">Serine/threonine-protein kinase</keyword>
<dbReference type="PANTHER" id="PTHR35526:SF3">
    <property type="entry name" value="ANTI-SIGMA-F FACTOR RSBW"/>
    <property type="match status" value="1"/>
</dbReference>
<dbReference type="InterPro" id="IPR036513">
    <property type="entry name" value="STAS_dom_sf"/>
</dbReference>
<keyword evidence="1" id="KW-0808">Transferase</keyword>
<reference evidence="3 4" key="1">
    <citation type="submission" date="2023-05" db="EMBL/GenBank/DDBJ databases">
        <title>Actinoplanes sp. NEAU-A12 genome sequencing.</title>
        <authorList>
            <person name="Wang Z.-S."/>
        </authorList>
    </citation>
    <scope>NUCLEOTIDE SEQUENCE [LARGE SCALE GENOMIC DNA]</scope>
    <source>
        <strain evidence="3 4">NEAU-A12</strain>
    </source>
</reference>
<comment type="caution">
    <text evidence="3">The sequence shown here is derived from an EMBL/GenBank/DDBJ whole genome shotgun (WGS) entry which is preliminary data.</text>
</comment>
<accession>A0ABT6WZM6</accession>
<dbReference type="SMART" id="SM00387">
    <property type="entry name" value="HATPase_c"/>
    <property type="match status" value="1"/>
</dbReference>
<sequence>MHVELTAPDTVRIVLTGPVILVRHGEVLALVERAWKADPVTQVFVDLSEVTSLDSSGVALLLLIRRRVLRAGKAFRLHGARPEVRRHLDLAGLTMLFGLPPLNDAGRSDAGHRTADTSEGTGSSAEAVVEILAEPFDRAGIRLVRQRLSSYAASCGISEQEQYKLVLAASEIMANAVLHGGGSGRITASRRGDRLCLEVVDHGPGIPRHYLGERPRPRPGRIGSSGLWLADQICERVDIDTGRDGTTVRLVFVLSTID</sequence>
<evidence type="ECO:0000313" key="3">
    <source>
        <dbReference type="EMBL" id="MDI6105212.1"/>
    </source>
</evidence>
<dbReference type="InterPro" id="IPR058548">
    <property type="entry name" value="MlaB-like_STAS"/>
</dbReference>
<dbReference type="PROSITE" id="PS50801">
    <property type="entry name" value="STAS"/>
    <property type="match status" value="1"/>
</dbReference>
<dbReference type="Gene3D" id="3.30.565.10">
    <property type="entry name" value="Histidine kinase-like ATPase, C-terminal domain"/>
    <property type="match status" value="1"/>
</dbReference>
<evidence type="ECO:0000259" key="2">
    <source>
        <dbReference type="PROSITE" id="PS50801"/>
    </source>
</evidence>
<feature type="domain" description="STAS" evidence="2">
    <location>
        <begin position="8"/>
        <end position="93"/>
    </location>
</feature>
<dbReference type="InterPro" id="IPR003594">
    <property type="entry name" value="HATPase_dom"/>
</dbReference>
<dbReference type="Proteomes" id="UP001241758">
    <property type="component" value="Unassembled WGS sequence"/>
</dbReference>
<dbReference type="SUPFAM" id="SSF52091">
    <property type="entry name" value="SpoIIaa-like"/>
    <property type="match status" value="1"/>
</dbReference>
<dbReference type="InterPro" id="IPR036890">
    <property type="entry name" value="HATPase_C_sf"/>
</dbReference>
<protein>
    <submittedName>
        <fullName evidence="3">STAS domain-containing protein</fullName>
    </submittedName>
</protein>
<dbReference type="RefSeq" id="WP_282766680.1">
    <property type="nucleotide sequence ID" value="NZ_JASCTH010000042.1"/>
</dbReference>
<dbReference type="CDD" id="cd16936">
    <property type="entry name" value="HATPase_RsbW-like"/>
    <property type="match status" value="1"/>
</dbReference>
<evidence type="ECO:0000256" key="1">
    <source>
        <dbReference type="ARBA" id="ARBA00022527"/>
    </source>
</evidence>
<dbReference type="Pfam" id="PF13466">
    <property type="entry name" value="STAS_2"/>
    <property type="match status" value="1"/>
</dbReference>
<organism evidence="3 4">
    <name type="scientific">Actinoplanes sandaracinus</name>
    <dbReference type="NCBI Taxonomy" id="3045177"/>
    <lineage>
        <taxon>Bacteria</taxon>
        <taxon>Bacillati</taxon>
        <taxon>Actinomycetota</taxon>
        <taxon>Actinomycetes</taxon>
        <taxon>Micromonosporales</taxon>
        <taxon>Micromonosporaceae</taxon>
        <taxon>Actinoplanes</taxon>
    </lineage>
</organism>
<dbReference type="CDD" id="cd07043">
    <property type="entry name" value="STAS_anti-anti-sigma_factors"/>
    <property type="match status" value="1"/>
</dbReference>
<dbReference type="Pfam" id="PF13581">
    <property type="entry name" value="HATPase_c_2"/>
    <property type="match status" value="1"/>
</dbReference>
<dbReference type="InterPro" id="IPR050267">
    <property type="entry name" value="Anti-sigma-factor_SerPK"/>
</dbReference>
<dbReference type="PANTHER" id="PTHR35526">
    <property type="entry name" value="ANTI-SIGMA-F FACTOR RSBW-RELATED"/>
    <property type="match status" value="1"/>
</dbReference>
<dbReference type="EMBL" id="JASCTH010000042">
    <property type="protein sequence ID" value="MDI6105212.1"/>
    <property type="molecule type" value="Genomic_DNA"/>
</dbReference>
<dbReference type="SUPFAM" id="SSF55874">
    <property type="entry name" value="ATPase domain of HSP90 chaperone/DNA topoisomerase II/histidine kinase"/>
    <property type="match status" value="1"/>
</dbReference>